<evidence type="ECO:0000313" key="1">
    <source>
        <dbReference type="EMBL" id="PWA71038.1"/>
    </source>
</evidence>
<dbReference type="PANTHER" id="PTHR23227">
    <property type="entry name" value="BUCENTAUR RELATED"/>
    <property type="match status" value="1"/>
</dbReference>
<name>A0A2U1NC23_ARTAN</name>
<dbReference type="EMBL" id="PKPP01003145">
    <property type="protein sequence ID" value="PWA71038.1"/>
    <property type="molecule type" value="Genomic_DNA"/>
</dbReference>
<dbReference type="Gene3D" id="3.60.10.10">
    <property type="entry name" value="Endonuclease/exonuclease/phosphatase"/>
    <property type="match status" value="1"/>
</dbReference>
<organism evidence="1 2">
    <name type="scientific">Artemisia annua</name>
    <name type="common">Sweet wormwood</name>
    <dbReference type="NCBI Taxonomy" id="35608"/>
    <lineage>
        <taxon>Eukaryota</taxon>
        <taxon>Viridiplantae</taxon>
        <taxon>Streptophyta</taxon>
        <taxon>Embryophyta</taxon>
        <taxon>Tracheophyta</taxon>
        <taxon>Spermatophyta</taxon>
        <taxon>Magnoliopsida</taxon>
        <taxon>eudicotyledons</taxon>
        <taxon>Gunneridae</taxon>
        <taxon>Pentapetalae</taxon>
        <taxon>asterids</taxon>
        <taxon>campanulids</taxon>
        <taxon>Asterales</taxon>
        <taxon>Asteraceae</taxon>
        <taxon>Asteroideae</taxon>
        <taxon>Anthemideae</taxon>
        <taxon>Artemisiinae</taxon>
        <taxon>Artemisia</taxon>
    </lineage>
</organism>
<protein>
    <submittedName>
        <fullName evidence="1">Uncharacterized protein</fullName>
    </submittedName>
</protein>
<sequence>MPRILSKNLTGDFQPYISDLTPPLSPSSNPDHNSTYQKLTGADTLCHAPVIFARIFNFSCDFLQLTSTTACTLFFRPNPHQLRFLYLGHAPPRAGFFSATVFCDLFILASSDGFWVSPPASEDSPHYAEPDPSGGVGVGVGGSRVHSGDGGLAGSRRIRVGSWNVGSLTGKLFELADVLGRHKETKWKGSSTREGNGYKLWYSGSRSARNGVGIILAAGLKDNVVQVIMKGDRTMNITLVIDGETVNVISAYAPQVGRSDIEKRRATTDEYAGVHGGFGYGVRNDEGCSILEFATAHNLVVANSFFKKRDVHIITFQSGGHSTQIDYLLMRRDDLRACKDCRVFPSEACSSQHKLVPLDALFQRCRHGREATGMRRILWKKLNGDVVESFRSKVLEGFSARAEDLTTYDADQMWNTLACTIRDASKDSLGMTSGSARTQSTCRESWWFSEEVQIKVVEKQARFKEFLLSRESDQVDRAFAEEKYKVAKREAKKALAVAKDKVYKDLYKKLDSKEGANDIFIIAKACERRRRDLGNIKYIKDEVGRPIVNEEGIRKRWESISPLSLTRGTPKERGTREP</sequence>
<dbReference type="STRING" id="35608.A0A2U1NC23"/>
<keyword evidence="2" id="KW-1185">Reference proteome</keyword>
<dbReference type="InterPro" id="IPR027124">
    <property type="entry name" value="Swc5/CFDP1/2"/>
</dbReference>
<dbReference type="InterPro" id="IPR036691">
    <property type="entry name" value="Endo/exonu/phosph_ase_sf"/>
</dbReference>
<dbReference type="OrthoDB" id="1902296at2759"/>
<proteinExistence type="predicted"/>
<dbReference type="SUPFAM" id="SSF56219">
    <property type="entry name" value="DNase I-like"/>
    <property type="match status" value="1"/>
</dbReference>
<accession>A0A2U1NC23</accession>
<dbReference type="Proteomes" id="UP000245207">
    <property type="component" value="Unassembled WGS sequence"/>
</dbReference>
<dbReference type="AlphaFoldDB" id="A0A2U1NC23"/>
<reference evidence="1 2" key="1">
    <citation type="journal article" date="2018" name="Mol. Plant">
        <title>The genome of Artemisia annua provides insight into the evolution of Asteraceae family and artemisinin biosynthesis.</title>
        <authorList>
            <person name="Shen Q."/>
            <person name="Zhang L."/>
            <person name="Liao Z."/>
            <person name="Wang S."/>
            <person name="Yan T."/>
            <person name="Shi P."/>
            <person name="Liu M."/>
            <person name="Fu X."/>
            <person name="Pan Q."/>
            <person name="Wang Y."/>
            <person name="Lv Z."/>
            <person name="Lu X."/>
            <person name="Zhang F."/>
            <person name="Jiang W."/>
            <person name="Ma Y."/>
            <person name="Chen M."/>
            <person name="Hao X."/>
            <person name="Li L."/>
            <person name="Tang Y."/>
            <person name="Lv G."/>
            <person name="Zhou Y."/>
            <person name="Sun X."/>
            <person name="Brodelius P.E."/>
            <person name="Rose J.K.C."/>
            <person name="Tang K."/>
        </authorList>
    </citation>
    <scope>NUCLEOTIDE SEQUENCE [LARGE SCALE GENOMIC DNA]</scope>
    <source>
        <strain evidence="2">cv. Huhao1</strain>
        <tissue evidence="1">Leaf</tissue>
    </source>
</reference>
<evidence type="ECO:0000313" key="2">
    <source>
        <dbReference type="Proteomes" id="UP000245207"/>
    </source>
</evidence>
<gene>
    <name evidence="1" type="ORF">CTI12_AA283600</name>
</gene>
<comment type="caution">
    <text evidence="1">The sequence shown here is derived from an EMBL/GenBank/DDBJ whole genome shotgun (WGS) entry which is preliminary data.</text>
</comment>
<dbReference type="PANTHER" id="PTHR23227:SF67">
    <property type="entry name" value="CRANIOFACIAL DEVELOPMENT PROTEIN 2-LIKE"/>
    <property type="match status" value="1"/>
</dbReference>